<dbReference type="Gene3D" id="2.10.50.30">
    <property type="entry name" value="GPCR, family 3, nine cysteines domain"/>
    <property type="match status" value="1"/>
</dbReference>
<dbReference type="FunFam" id="2.10.50.30:FF:000002">
    <property type="entry name" value="Vomeronasal 2 receptor, h1"/>
    <property type="match status" value="1"/>
</dbReference>
<feature type="signal peptide" evidence="13">
    <location>
        <begin position="1"/>
        <end position="17"/>
    </location>
</feature>
<dbReference type="GO" id="GO:0005886">
    <property type="term" value="C:plasma membrane"/>
    <property type="evidence" value="ECO:0007669"/>
    <property type="project" value="UniProtKB-SubCell"/>
</dbReference>
<dbReference type="InterPro" id="IPR004073">
    <property type="entry name" value="GPCR_3_vmron_rcpt_2"/>
</dbReference>
<feature type="transmembrane region" description="Helical" evidence="12">
    <location>
        <begin position="635"/>
        <end position="656"/>
    </location>
</feature>
<sequence>RMLWSFTLLFLLPPVVCKAAMRCLGTDTFPVPHEWYQSGGLIIGGIASQFYYSFFEDFFKDNPSQNLMIPKFYQHILALAFAVKVINENPNLLPNVTLGFHVYDSYYDARMTYRNTLDLLFKMHRFVPNYKCDSQKNLIAIIGGLSSDTSFHMADTLSLYKIPQLTYGSFPQKESDIDHLLSFYRMVPNEAHQYMAIISLLHHFGWKWVGLFVTDDNGGENLLQMMEPLLYQHGICSAFTRRMEKVAHFDLGGEIFNMLNKYYVDVTNDKVNAFIIYGDSLTLSWLRFLLFVRDPENKEITSFRKVWIMTTQIDFILLSYQKSWDLEPFQGAISFTIQSKELLEFNEFLQIIKPYWNPADGFLKDFWEQAFDCTFPDLIMQDTETCTGKEKLECLPGHQFEMGMTGHSYSIHNAVFVVAHALHAIYSFRSKHRALAGDKRFQLQDLQPWQLHYFLQGISFNNSAGQTMSFDEKREMGGGFDITNMITFPNKSFLQVKVGRVDPDALEGEAFIIHEDMIVWHRGFNEVIPLSLCNDHCHPGNQKKKKEGEKFCCYGCAPCSEGEISNQDGKCPKAQYPNKNKTACIEKMITFLSYEEPLGISLASVALSLFLITALVLGIFIKYRDTPIVKANNRDLTYSLLVSLLLCFLSSLLFLGEPSTVSCLLRQPTFGIIFSVAISCVLAKTITVILAFMATKPGSSMGKWIRKKMTNSIVFSCSLIQATICTAWLMTSPTFPDLDMHSSTEEIIVQCNEGPVTMFYCVLGYMGLLATASFVAAFAARKLPDNFNEAKFITFSMLLFCSVWLSFFPAYLSTSGKSMVAVEIFSILASSAGLLGCIFAPKCYIIILRPELNNREQLIRKKN</sequence>
<keyword evidence="7" id="KW-0297">G-protein coupled receptor</keyword>
<evidence type="ECO:0000256" key="2">
    <source>
        <dbReference type="ARBA" id="ARBA00007242"/>
    </source>
</evidence>
<proteinExistence type="inferred from homology"/>
<dbReference type="FunFam" id="3.40.50.2300:FF:000024">
    <property type="entry name" value="Vomeronasal 2, receptor 73"/>
    <property type="match status" value="1"/>
</dbReference>
<feature type="transmembrane region" description="Helical" evidence="12">
    <location>
        <begin position="598"/>
        <end position="623"/>
    </location>
</feature>
<dbReference type="Pfam" id="PF00003">
    <property type="entry name" value="7tm_3"/>
    <property type="match status" value="1"/>
</dbReference>
<dbReference type="PRINTS" id="PR00248">
    <property type="entry name" value="GPCRMGR"/>
</dbReference>
<dbReference type="InterPro" id="IPR017978">
    <property type="entry name" value="GPCR_3_C"/>
</dbReference>
<comment type="similarity">
    <text evidence="2">Belongs to the G-protein coupled receptor 3 family.</text>
</comment>
<dbReference type="InterPro" id="IPR017979">
    <property type="entry name" value="GPCR_3_CS"/>
</dbReference>
<evidence type="ECO:0000256" key="3">
    <source>
        <dbReference type="ARBA" id="ARBA00022475"/>
    </source>
</evidence>
<keyword evidence="6 12" id="KW-1133">Transmembrane helix</keyword>
<evidence type="ECO:0000256" key="13">
    <source>
        <dbReference type="SAM" id="SignalP"/>
    </source>
</evidence>
<keyword evidence="16" id="KW-1185">Reference proteome</keyword>
<evidence type="ECO:0000256" key="12">
    <source>
        <dbReference type="SAM" id="Phobius"/>
    </source>
</evidence>
<comment type="subcellular location">
    <subcellularLocation>
        <location evidence="1">Cell membrane</location>
        <topology evidence="1">Multi-pass membrane protein</topology>
    </subcellularLocation>
</comment>
<keyword evidence="9" id="KW-0675">Receptor</keyword>
<dbReference type="OMA" id="INTIFTF"/>
<dbReference type="PROSITE" id="PS50259">
    <property type="entry name" value="G_PROTEIN_RECEP_F3_4"/>
    <property type="match status" value="1"/>
</dbReference>
<feature type="chain" id="PRO_5025463225" evidence="13">
    <location>
        <begin position="18"/>
        <end position="863"/>
    </location>
</feature>
<feature type="transmembrane region" description="Helical" evidence="12">
    <location>
        <begin position="713"/>
        <end position="731"/>
    </location>
</feature>
<keyword evidence="3" id="KW-1003">Cell membrane</keyword>
<dbReference type="Pfam" id="PF07562">
    <property type="entry name" value="NCD3G"/>
    <property type="match status" value="1"/>
</dbReference>
<evidence type="ECO:0000313" key="16">
    <source>
        <dbReference type="Proteomes" id="UP000472272"/>
    </source>
</evidence>
<dbReference type="GO" id="GO:0004930">
    <property type="term" value="F:G protein-coupled receptor activity"/>
    <property type="evidence" value="ECO:0007669"/>
    <property type="project" value="UniProtKB-KW"/>
</dbReference>
<dbReference type="InterPro" id="IPR001828">
    <property type="entry name" value="ANF_lig-bd_rcpt"/>
</dbReference>
<feature type="domain" description="G-protein coupled receptors family 3 profile" evidence="14">
    <location>
        <begin position="598"/>
        <end position="862"/>
    </location>
</feature>
<dbReference type="Gene3D" id="3.40.50.2300">
    <property type="match status" value="2"/>
</dbReference>
<evidence type="ECO:0000256" key="1">
    <source>
        <dbReference type="ARBA" id="ARBA00004651"/>
    </source>
</evidence>
<evidence type="ECO:0000256" key="8">
    <source>
        <dbReference type="ARBA" id="ARBA00023136"/>
    </source>
</evidence>
<dbReference type="PRINTS" id="PR01535">
    <property type="entry name" value="VOMERONASL2R"/>
</dbReference>
<evidence type="ECO:0000256" key="4">
    <source>
        <dbReference type="ARBA" id="ARBA00022692"/>
    </source>
</evidence>
<accession>A0A670K3J7</accession>
<dbReference type="InterPro" id="IPR038550">
    <property type="entry name" value="GPCR_3_9-Cys_sf"/>
</dbReference>
<dbReference type="GeneTree" id="ENSGT00950000182788"/>
<keyword evidence="8 12" id="KW-0472">Membrane</keyword>
<evidence type="ECO:0000256" key="7">
    <source>
        <dbReference type="ARBA" id="ARBA00023040"/>
    </source>
</evidence>
<dbReference type="InterPro" id="IPR011500">
    <property type="entry name" value="GPCR_3_9-Cys_dom"/>
</dbReference>
<dbReference type="AlphaFoldDB" id="A0A670K3J7"/>
<feature type="transmembrane region" description="Helical" evidence="12">
    <location>
        <begin position="668"/>
        <end position="692"/>
    </location>
</feature>
<dbReference type="Ensembl" id="ENSPMRT00000034049.1">
    <property type="protein sequence ID" value="ENSPMRP00000032108.1"/>
    <property type="gene ID" value="ENSPMRG00000020813.1"/>
</dbReference>
<dbReference type="SUPFAM" id="SSF53822">
    <property type="entry name" value="Periplasmic binding protein-like I"/>
    <property type="match status" value="1"/>
</dbReference>
<keyword evidence="11" id="KW-0807">Transducer</keyword>
<dbReference type="Pfam" id="PF01094">
    <property type="entry name" value="ANF_receptor"/>
    <property type="match status" value="1"/>
</dbReference>
<dbReference type="PROSITE" id="PS00981">
    <property type="entry name" value="G_PROTEIN_RECEP_F3_3"/>
    <property type="match status" value="1"/>
</dbReference>
<dbReference type="InterPro" id="IPR000068">
    <property type="entry name" value="GPCR_3_Ca_sens_rcpt-rel"/>
</dbReference>
<dbReference type="CDD" id="cd15283">
    <property type="entry name" value="7tmC_V2R_pheromone"/>
    <property type="match status" value="1"/>
</dbReference>
<feature type="transmembrane region" description="Helical" evidence="12">
    <location>
        <begin position="757"/>
        <end position="780"/>
    </location>
</feature>
<evidence type="ECO:0000256" key="10">
    <source>
        <dbReference type="ARBA" id="ARBA00023180"/>
    </source>
</evidence>
<reference evidence="15 16" key="1">
    <citation type="journal article" date="2019" name="Proc. Natl. Acad. Sci. U.S.A.">
        <title>Regulatory changes in pterin and carotenoid genes underlie balanced color polymorphisms in the wall lizard.</title>
        <authorList>
            <person name="Andrade P."/>
            <person name="Pinho C."/>
            <person name="Perez I de Lanuza G."/>
            <person name="Afonso S."/>
            <person name="Brejcha J."/>
            <person name="Rubin C.J."/>
            <person name="Wallerman O."/>
            <person name="Pereira P."/>
            <person name="Sabatino S.J."/>
            <person name="Bellati A."/>
            <person name="Pellitteri-Rosa D."/>
            <person name="Bosakova Z."/>
            <person name="Bunikis I."/>
            <person name="Carretero M.A."/>
            <person name="Feiner N."/>
            <person name="Marsik P."/>
            <person name="Pauperio F."/>
            <person name="Salvi D."/>
            <person name="Soler L."/>
            <person name="While G.M."/>
            <person name="Uller T."/>
            <person name="Font E."/>
            <person name="Andersson L."/>
            <person name="Carneiro M."/>
        </authorList>
    </citation>
    <scope>NUCLEOTIDE SEQUENCE</scope>
</reference>
<reference evidence="15" key="2">
    <citation type="submission" date="2025-08" db="UniProtKB">
        <authorList>
            <consortium name="Ensembl"/>
        </authorList>
    </citation>
    <scope>IDENTIFICATION</scope>
</reference>
<dbReference type="InterPro" id="IPR000337">
    <property type="entry name" value="GPCR_3"/>
</dbReference>
<evidence type="ECO:0000256" key="5">
    <source>
        <dbReference type="ARBA" id="ARBA00022729"/>
    </source>
</evidence>
<dbReference type="PANTHER" id="PTHR24061">
    <property type="entry name" value="CALCIUM-SENSING RECEPTOR-RELATED"/>
    <property type="match status" value="1"/>
</dbReference>
<evidence type="ECO:0000259" key="14">
    <source>
        <dbReference type="PROSITE" id="PS50259"/>
    </source>
</evidence>
<keyword evidence="5 13" id="KW-0732">Signal</keyword>
<organism evidence="15 16">
    <name type="scientific">Podarcis muralis</name>
    <name type="common">Wall lizard</name>
    <name type="synonym">Lacerta muralis</name>
    <dbReference type="NCBI Taxonomy" id="64176"/>
    <lineage>
        <taxon>Eukaryota</taxon>
        <taxon>Metazoa</taxon>
        <taxon>Chordata</taxon>
        <taxon>Craniata</taxon>
        <taxon>Vertebrata</taxon>
        <taxon>Euteleostomi</taxon>
        <taxon>Lepidosauria</taxon>
        <taxon>Squamata</taxon>
        <taxon>Bifurcata</taxon>
        <taxon>Unidentata</taxon>
        <taxon>Episquamata</taxon>
        <taxon>Laterata</taxon>
        <taxon>Lacertibaenia</taxon>
        <taxon>Lacertidae</taxon>
        <taxon>Podarcis</taxon>
    </lineage>
</organism>
<evidence type="ECO:0000313" key="15">
    <source>
        <dbReference type="Ensembl" id="ENSPMRP00000032108.1"/>
    </source>
</evidence>
<dbReference type="InterPro" id="IPR028082">
    <property type="entry name" value="Peripla_BP_I"/>
</dbReference>
<keyword evidence="4 12" id="KW-0812">Transmembrane</keyword>
<reference evidence="15" key="3">
    <citation type="submission" date="2025-09" db="UniProtKB">
        <authorList>
            <consortium name="Ensembl"/>
        </authorList>
    </citation>
    <scope>IDENTIFICATION</scope>
</reference>
<dbReference type="PANTHER" id="PTHR24061:SF599">
    <property type="entry name" value="G-PROTEIN COUPLED RECEPTORS FAMILY 3 PROFILE DOMAIN-CONTAINING PROTEIN"/>
    <property type="match status" value="1"/>
</dbReference>
<evidence type="ECO:0000256" key="9">
    <source>
        <dbReference type="ARBA" id="ARBA00023170"/>
    </source>
</evidence>
<keyword evidence="10" id="KW-0325">Glycoprotein</keyword>
<evidence type="ECO:0000256" key="11">
    <source>
        <dbReference type="ARBA" id="ARBA00023224"/>
    </source>
</evidence>
<name>A0A670K3J7_PODMU</name>
<dbReference type="Proteomes" id="UP000472272">
    <property type="component" value="Chromosome 13"/>
</dbReference>
<feature type="transmembrane region" description="Helical" evidence="12">
    <location>
        <begin position="824"/>
        <end position="847"/>
    </location>
</feature>
<evidence type="ECO:0000256" key="6">
    <source>
        <dbReference type="ARBA" id="ARBA00022989"/>
    </source>
</evidence>
<feature type="transmembrane region" description="Helical" evidence="12">
    <location>
        <begin position="792"/>
        <end position="812"/>
    </location>
</feature>
<gene>
    <name evidence="15" type="primary">LOC114583596</name>
</gene>
<protein>
    <submittedName>
        <fullName evidence="15">Vomeronasal type-2 receptor 26-like</fullName>
    </submittedName>
</protein>